<dbReference type="CDD" id="cd03430">
    <property type="entry name" value="NUDIX_GDPMH_NudD"/>
    <property type="match status" value="1"/>
</dbReference>
<evidence type="ECO:0000259" key="4">
    <source>
        <dbReference type="PROSITE" id="PS51462"/>
    </source>
</evidence>
<comment type="caution">
    <text evidence="5">The sequence shown here is derived from an EMBL/GenBank/DDBJ whole genome shotgun (WGS) entry which is preliminary data.</text>
</comment>
<name>A0ABD5WM78_9EURY</name>
<dbReference type="SUPFAM" id="SSF55811">
    <property type="entry name" value="Nudix"/>
    <property type="match status" value="1"/>
</dbReference>
<dbReference type="PANTHER" id="PTHR43046:SF12">
    <property type="entry name" value="GDP-MANNOSE MANNOSYL HYDROLASE"/>
    <property type="match status" value="1"/>
</dbReference>
<proteinExistence type="predicted"/>
<accession>A0ABD5WM78</accession>
<comment type="cofactor">
    <cofactor evidence="1">
        <name>Mg(2+)</name>
        <dbReference type="ChEBI" id="CHEBI:18420"/>
    </cofactor>
</comment>
<dbReference type="PROSITE" id="PS51462">
    <property type="entry name" value="NUDIX"/>
    <property type="match status" value="1"/>
</dbReference>
<keyword evidence="6" id="KW-1185">Reference proteome</keyword>
<sequence length="150" mass="17066">MHQRIPDDEWKSIVRNVPIVSVDLVVRHDGGVVLGKRTNEPAKGEWFVPGGRLHKNERLEDAVARIAREELGVEVTIVGRLGAYEHLYDRSEFEGTDGKHYIPVGFVVETDDDELNPDSQHAELEVFRPPFDFEGMHEYVADYLRDAGVE</sequence>
<dbReference type="Proteomes" id="UP001596407">
    <property type="component" value="Unassembled WGS sequence"/>
</dbReference>
<dbReference type="GO" id="GO:0016787">
    <property type="term" value="F:hydrolase activity"/>
    <property type="evidence" value="ECO:0007669"/>
    <property type="project" value="UniProtKB-KW"/>
</dbReference>
<evidence type="ECO:0000256" key="3">
    <source>
        <dbReference type="ARBA" id="ARBA00022842"/>
    </source>
</evidence>
<evidence type="ECO:0000313" key="5">
    <source>
        <dbReference type="EMBL" id="MFC7078913.1"/>
    </source>
</evidence>
<evidence type="ECO:0000313" key="6">
    <source>
        <dbReference type="Proteomes" id="UP001596407"/>
    </source>
</evidence>
<dbReference type="InterPro" id="IPR015797">
    <property type="entry name" value="NUDIX_hydrolase-like_dom_sf"/>
</dbReference>
<dbReference type="Pfam" id="PF00293">
    <property type="entry name" value="NUDIX"/>
    <property type="match status" value="1"/>
</dbReference>
<reference evidence="5 6" key="1">
    <citation type="journal article" date="2019" name="Int. J. Syst. Evol. Microbiol.">
        <title>The Global Catalogue of Microorganisms (GCM) 10K type strain sequencing project: providing services to taxonomists for standard genome sequencing and annotation.</title>
        <authorList>
            <consortium name="The Broad Institute Genomics Platform"/>
            <consortium name="The Broad Institute Genome Sequencing Center for Infectious Disease"/>
            <person name="Wu L."/>
            <person name="Ma J."/>
        </authorList>
    </citation>
    <scope>NUCLEOTIDE SEQUENCE [LARGE SCALE GENOMIC DNA]</scope>
    <source>
        <strain evidence="5 6">DT72</strain>
    </source>
</reference>
<dbReference type="EMBL" id="JBHSZH010000001">
    <property type="protein sequence ID" value="MFC7078913.1"/>
    <property type="molecule type" value="Genomic_DNA"/>
</dbReference>
<keyword evidence="3" id="KW-0460">Magnesium</keyword>
<dbReference type="Gene3D" id="3.90.79.10">
    <property type="entry name" value="Nucleoside Triphosphate Pyrophosphohydrolase"/>
    <property type="match status" value="1"/>
</dbReference>
<keyword evidence="2 5" id="KW-0378">Hydrolase</keyword>
<evidence type="ECO:0000256" key="2">
    <source>
        <dbReference type="ARBA" id="ARBA00022801"/>
    </source>
</evidence>
<dbReference type="InterPro" id="IPR000086">
    <property type="entry name" value="NUDIX_hydrolase_dom"/>
</dbReference>
<evidence type="ECO:0000256" key="1">
    <source>
        <dbReference type="ARBA" id="ARBA00001946"/>
    </source>
</evidence>
<organism evidence="5 6">
    <name type="scientific">Halorussus caseinilyticus</name>
    <dbReference type="NCBI Taxonomy" id="3034025"/>
    <lineage>
        <taxon>Archaea</taxon>
        <taxon>Methanobacteriati</taxon>
        <taxon>Methanobacteriota</taxon>
        <taxon>Stenosarchaea group</taxon>
        <taxon>Halobacteria</taxon>
        <taxon>Halobacteriales</taxon>
        <taxon>Haladaptataceae</taxon>
        <taxon>Halorussus</taxon>
    </lineage>
</organism>
<dbReference type="PANTHER" id="PTHR43046">
    <property type="entry name" value="GDP-MANNOSE MANNOSYL HYDROLASE"/>
    <property type="match status" value="1"/>
</dbReference>
<dbReference type="AlphaFoldDB" id="A0ABD5WM78"/>
<dbReference type="RefSeq" id="WP_276282587.1">
    <property type="nucleotide sequence ID" value="NZ_CP119810.1"/>
</dbReference>
<dbReference type="GeneID" id="79305353"/>
<gene>
    <name evidence="5" type="ORF">ACFQJ6_00990</name>
</gene>
<protein>
    <submittedName>
        <fullName evidence="5">GDP-mannose mannosyl hydrolase</fullName>
    </submittedName>
</protein>
<feature type="domain" description="Nudix hydrolase" evidence="4">
    <location>
        <begin position="15"/>
        <end position="149"/>
    </location>
</feature>